<name>A0A6J5Z4L3_9ZZZZ</name>
<dbReference type="AlphaFoldDB" id="A0A6J5Z4L3"/>
<dbReference type="EMBL" id="CAESAG010000089">
    <property type="protein sequence ID" value="CAB4337404.1"/>
    <property type="molecule type" value="Genomic_DNA"/>
</dbReference>
<accession>A0A6J5Z4L3</accession>
<protein>
    <submittedName>
        <fullName evidence="1">Unannotated protein</fullName>
    </submittedName>
</protein>
<gene>
    <name evidence="1" type="ORF">UFOPK4080_00650</name>
</gene>
<proteinExistence type="predicted"/>
<sequence length="357" mass="39260">MRVSLRSLATSSLLLALVSFGLTNPANAAAPKAGASCAKAGASEIVKGKKFTCTKSGKKLTWNKGVAVSNTKTSPTDAFAIYGKDAARFKAVDEYGVKLVSTRVKSAPSINSILQTPTDPAVIRMTRNAQYAFSVYEQLMSLGYTPKWIVGEDGDWVKGQLKDVAPCMSWLSPNQGGAGCHLTVVWRAISVRDDATMRETMLVQGGHEIFHLYQTELWKEKFAKVPDWLREGSASLGMGIVLTHFEDRKSFANYGAAQKTDHNPKDKTQCEAALNKWESSLDAEGFGYNNGCEYGLGLLMNEYLIMKGHTLNDVLEIIRVIGNGSDFPTAFQQVYKISTTEFFTQLRAYLKTLNYGW</sequence>
<reference evidence="1" key="1">
    <citation type="submission" date="2020-05" db="EMBL/GenBank/DDBJ databases">
        <authorList>
            <person name="Chiriac C."/>
            <person name="Salcher M."/>
            <person name="Ghai R."/>
            <person name="Kavagutti S V."/>
        </authorList>
    </citation>
    <scope>NUCLEOTIDE SEQUENCE</scope>
</reference>
<evidence type="ECO:0000313" key="1">
    <source>
        <dbReference type="EMBL" id="CAB4337404.1"/>
    </source>
</evidence>
<organism evidence="1">
    <name type="scientific">freshwater metagenome</name>
    <dbReference type="NCBI Taxonomy" id="449393"/>
    <lineage>
        <taxon>unclassified sequences</taxon>
        <taxon>metagenomes</taxon>
        <taxon>ecological metagenomes</taxon>
    </lineage>
</organism>